<dbReference type="Proteomes" id="UP000625735">
    <property type="component" value="Unassembled WGS sequence"/>
</dbReference>
<dbReference type="AlphaFoldDB" id="A0A916Y5K1"/>
<name>A0A916Y5K1_9FLAO</name>
<keyword evidence="1" id="KW-0732">Signal</keyword>
<dbReference type="Gene3D" id="2.50.20.10">
    <property type="entry name" value="Lipoprotein localisation LolA/LolB/LppX"/>
    <property type="match status" value="1"/>
</dbReference>
<keyword evidence="3" id="KW-1185">Reference proteome</keyword>
<reference evidence="2" key="2">
    <citation type="submission" date="2020-09" db="EMBL/GenBank/DDBJ databases">
        <authorList>
            <person name="Sun Q."/>
            <person name="Zhou Y."/>
        </authorList>
    </citation>
    <scope>NUCLEOTIDE SEQUENCE</scope>
    <source>
        <strain evidence="2">CGMCC 1.12506</strain>
    </source>
</reference>
<evidence type="ECO:0000313" key="3">
    <source>
        <dbReference type="Proteomes" id="UP000625735"/>
    </source>
</evidence>
<dbReference type="RefSeq" id="WP_188362693.1">
    <property type="nucleotide sequence ID" value="NZ_BMFG01000009.1"/>
</dbReference>
<accession>A0A916Y5K1</accession>
<evidence type="ECO:0008006" key="4">
    <source>
        <dbReference type="Google" id="ProtNLM"/>
    </source>
</evidence>
<gene>
    <name evidence="2" type="ORF">GCM10011343_22670</name>
</gene>
<proteinExistence type="predicted"/>
<protein>
    <recommendedName>
        <fullName evidence="4">Outer membrane lipoprotein-sorting protein</fullName>
    </recommendedName>
</protein>
<dbReference type="EMBL" id="BMFG01000009">
    <property type="protein sequence ID" value="GGD32028.1"/>
    <property type="molecule type" value="Genomic_DNA"/>
</dbReference>
<reference evidence="2" key="1">
    <citation type="journal article" date="2014" name="Int. J. Syst. Evol. Microbiol.">
        <title>Complete genome sequence of Corynebacterium casei LMG S-19264T (=DSM 44701T), isolated from a smear-ripened cheese.</title>
        <authorList>
            <consortium name="US DOE Joint Genome Institute (JGI-PGF)"/>
            <person name="Walter F."/>
            <person name="Albersmeier A."/>
            <person name="Kalinowski J."/>
            <person name="Ruckert C."/>
        </authorList>
    </citation>
    <scope>NUCLEOTIDE SEQUENCE</scope>
    <source>
        <strain evidence="2">CGMCC 1.12506</strain>
    </source>
</reference>
<comment type="caution">
    <text evidence="2">The sequence shown here is derived from an EMBL/GenBank/DDBJ whole genome shotgun (WGS) entry which is preliminary data.</text>
</comment>
<evidence type="ECO:0000313" key="2">
    <source>
        <dbReference type="EMBL" id="GGD32028.1"/>
    </source>
</evidence>
<sequence length="245" mass="27655">MKKNSVTLVCVFSFLLASVASLAQNADEIISNYFKTIGGAEKFEKLTGTKMEMSVNYQGMEIPVEMVQLKGGKMYLKINFQGQEITQMAFDGTTAWSTNFMTMKAEKMESEMVENIKQEANDYPDVLLNYKAKGYTADYLGKETKEGTECYKVKITKKPQTVDGEKVDNVVFYYFDTENNVPILTETEIKQGPMKGQMSTTTMSDYQEVDGLYFPFTMNQMGQAMVVKKVTLNPTVDPSAFSFKE</sequence>
<feature type="signal peptide" evidence="1">
    <location>
        <begin position="1"/>
        <end position="23"/>
    </location>
</feature>
<organism evidence="2 3">
    <name type="scientific">Flavobacterium orientale</name>
    <dbReference type="NCBI Taxonomy" id="1756020"/>
    <lineage>
        <taxon>Bacteria</taxon>
        <taxon>Pseudomonadati</taxon>
        <taxon>Bacteroidota</taxon>
        <taxon>Flavobacteriia</taxon>
        <taxon>Flavobacteriales</taxon>
        <taxon>Flavobacteriaceae</taxon>
        <taxon>Flavobacterium</taxon>
    </lineage>
</organism>
<feature type="chain" id="PRO_5037943215" description="Outer membrane lipoprotein-sorting protein" evidence="1">
    <location>
        <begin position="24"/>
        <end position="245"/>
    </location>
</feature>
<evidence type="ECO:0000256" key="1">
    <source>
        <dbReference type="SAM" id="SignalP"/>
    </source>
</evidence>